<feature type="domain" description="TRAM" evidence="6">
    <location>
        <begin position="4"/>
        <end position="62"/>
    </location>
</feature>
<dbReference type="InterPro" id="IPR030391">
    <property type="entry name" value="MeTrfase_TrmA_CS"/>
</dbReference>
<accession>A0A419T7L1</accession>
<dbReference type="GO" id="GO:0070041">
    <property type="term" value="F:rRNA (uridine-C5-)-methyltransferase activity"/>
    <property type="evidence" value="ECO:0007669"/>
    <property type="project" value="TreeGrafter"/>
</dbReference>
<comment type="similarity">
    <text evidence="4">Belongs to the class I-like SAM-binding methyltransferase superfamily. RNA M5U methyltransferase family.</text>
</comment>
<evidence type="ECO:0000256" key="3">
    <source>
        <dbReference type="ARBA" id="ARBA00022691"/>
    </source>
</evidence>
<dbReference type="InterPro" id="IPR012340">
    <property type="entry name" value="NA-bd_OB-fold"/>
</dbReference>
<dbReference type="PANTHER" id="PTHR11061">
    <property type="entry name" value="RNA M5U METHYLTRANSFERASE"/>
    <property type="match status" value="1"/>
</dbReference>
<dbReference type="InterPro" id="IPR029063">
    <property type="entry name" value="SAM-dependent_MTases_sf"/>
</dbReference>
<name>A0A419T7L1_9FIRM</name>
<dbReference type="Pfam" id="PF05958">
    <property type="entry name" value="tRNA_U5-meth_tr"/>
    <property type="match status" value="1"/>
</dbReference>
<reference evidence="7 8" key="1">
    <citation type="submission" date="2016-08" db="EMBL/GenBank/DDBJ databases">
        <title>Novel Firmicutes and Novel Genomes.</title>
        <authorList>
            <person name="Poppleton D.I."/>
            <person name="Gribaldo S."/>
        </authorList>
    </citation>
    <scope>NUCLEOTIDE SEQUENCE [LARGE SCALE GENOMIC DNA]</scope>
    <source>
        <strain evidence="7 8">CTT3</strain>
    </source>
</reference>
<evidence type="ECO:0000313" key="8">
    <source>
        <dbReference type="Proteomes" id="UP000284177"/>
    </source>
</evidence>
<dbReference type="OrthoDB" id="9804590at2"/>
<dbReference type="RefSeq" id="WP_120167746.1">
    <property type="nucleotide sequence ID" value="NZ_MCIB01000006.1"/>
</dbReference>
<proteinExistence type="inferred from homology"/>
<dbReference type="EMBL" id="MCIB01000006">
    <property type="protein sequence ID" value="RKD33416.1"/>
    <property type="molecule type" value="Genomic_DNA"/>
</dbReference>
<evidence type="ECO:0000313" key="7">
    <source>
        <dbReference type="EMBL" id="RKD33416.1"/>
    </source>
</evidence>
<dbReference type="CDD" id="cd02440">
    <property type="entry name" value="AdoMet_MTases"/>
    <property type="match status" value="1"/>
</dbReference>
<dbReference type="Pfam" id="PF01938">
    <property type="entry name" value="TRAM"/>
    <property type="match status" value="1"/>
</dbReference>
<dbReference type="InterPro" id="IPR030390">
    <property type="entry name" value="MeTrfase_TrmA_AS"/>
</dbReference>
<evidence type="ECO:0000256" key="4">
    <source>
        <dbReference type="PROSITE-ProRule" id="PRU01024"/>
    </source>
</evidence>
<feature type="active site" description="Nucleophile" evidence="4">
    <location>
        <position position="411"/>
    </location>
</feature>
<keyword evidence="2 4" id="KW-0808">Transferase</keyword>
<feature type="binding site" evidence="4">
    <location>
        <position position="336"/>
    </location>
    <ligand>
        <name>S-adenosyl-L-methionine</name>
        <dbReference type="ChEBI" id="CHEBI:59789"/>
    </ligand>
</feature>
<dbReference type="Gene3D" id="3.40.50.150">
    <property type="entry name" value="Vaccinia Virus protein VP39"/>
    <property type="match status" value="1"/>
</dbReference>
<organism evidence="7 8">
    <name type="scientific">Thermohalobacter berrensis</name>
    <dbReference type="NCBI Taxonomy" id="99594"/>
    <lineage>
        <taxon>Bacteria</taxon>
        <taxon>Bacillati</taxon>
        <taxon>Bacillota</taxon>
        <taxon>Tissierellia</taxon>
        <taxon>Tissierellales</taxon>
        <taxon>Thermohalobacteraceae</taxon>
        <taxon>Thermohalobacter</taxon>
    </lineage>
</organism>
<feature type="binding site" evidence="4">
    <location>
        <position position="315"/>
    </location>
    <ligand>
        <name>S-adenosyl-L-methionine</name>
        <dbReference type="ChEBI" id="CHEBI:59789"/>
    </ligand>
</feature>
<dbReference type="Gene3D" id="2.40.50.140">
    <property type="entry name" value="Nucleic acid-binding proteins"/>
    <property type="match status" value="1"/>
</dbReference>
<dbReference type="Gene3D" id="2.40.50.1070">
    <property type="match status" value="1"/>
</dbReference>
<comment type="caution">
    <text evidence="7">The sequence shown here is derived from an EMBL/GenBank/DDBJ whole genome shotgun (WGS) entry which is preliminary data.</text>
</comment>
<dbReference type="SUPFAM" id="SSF50249">
    <property type="entry name" value="Nucleic acid-binding proteins"/>
    <property type="match status" value="1"/>
</dbReference>
<feature type="binding site" evidence="4">
    <location>
        <position position="286"/>
    </location>
    <ligand>
        <name>S-adenosyl-L-methionine</name>
        <dbReference type="ChEBI" id="CHEBI:59789"/>
    </ligand>
</feature>
<dbReference type="PROSITE" id="PS01230">
    <property type="entry name" value="TRMA_1"/>
    <property type="match status" value="1"/>
</dbReference>
<dbReference type="PROSITE" id="PS01231">
    <property type="entry name" value="TRMA_2"/>
    <property type="match status" value="1"/>
</dbReference>
<dbReference type="Proteomes" id="UP000284177">
    <property type="component" value="Unassembled WGS sequence"/>
</dbReference>
<sequence length="454" mass="51530">MDLPVKKNNIYDVEITDLNHRGQGVAKIEGFTIFIDNGTIGDKGKVKIVELKKNYGIGEMISITEPSKDRIQPKCPISFTCGGCQLQDLDYRSQLNIKTNKVKKDIEKIAGFEDVIIHDTLGMDSPYRYRNKAQFPVGLKGKKISIGFYRRGTHEIVDTKSCIIQHEINDEVIKIVKDYMKKFNIKPYNEKTGKGIIRHILTKTAFKTGDVMVVVITNGNKLPYKDELIKELKDKVKNLKTVVQNINTKRTNVILGPKSRVLYGDGRIVDYIENLKFNISAESFFQVNPMQTEVLYNKALDYANLKGDETVFDLYCGIGTISLFLARKAKKVHGIEVVEQAILDARENAKMNNIDNVEFYTGKAEDIFPKLYKQGIKADVVVVDPPRKGCDESVLDTIAKMQPKRIVYVSCNPSTLARDLKYLDEKGYKTLEIQPVDMFPHTMHVECCVLITKK</sequence>
<keyword evidence="1 4" id="KW-0489">Methyltransferase</keyword>
<protein>
    <submittedName>
        <fullName evidence="7">23S rRNA (Uracil-5-)-methyltransferase RumA</fullName>
    </submittedName>
</protein>
<dbReference type="InterPro" id="IPR002792">
    <property type="entry name" value="TRAM_dom"/>
</dbReference>
<dbReference type="SUPFAM" id="SSF53335">
    <property type="entry name" value="S-adenosyl-L-methionine-dependent methyltransferases"/>
    <property type="match status" value="1"/>
</dbReference>
<feature type="active site" evidence="5">
    <location>
        <position position="411"/>
    </location>
</feature>
<keyword evidence="8" id="KW-1185">Reference proteome</keyword>
<evidence type="ECO:0000256" key="5">
    <source>
        <dbReference type="PROSITE-ProRule" id="PRU10015"/>
    </source>
</evidence>
<dbReference type="GO" id="GO:0070475">
    <property type="term" value="P:rRNA base methylation"/>
    <property type="evidence" value="ECO:0007669"/>
    <property type="project" value="TreeGrafter"/>
</dbReference>
<dbReference type="NCBIfam" id="TIGR00479">
    <property type="entry name" value="rumA"/>
    <property type="match status" value="1"/>
</dbReference>
<dbReference type="PROSITE" id="PS50926">
    <property type="entry name" value="TRAM"/>
    <property type="match status" value="1"/>
</dbReference>
<dbReference type="FunFam" id="3.40.50.150:FF:000009">
    <property type="entry name" value="23S rRNA (Uracil(1939)-C(5))-methyltransferase RlmD"/>
    <property type="match status" value="1"/>
</dbReference>
<feature type="binding site" evidence="4">
    <location>
        <position position="384"/>
    </location>
    <ligand>
        <name>S-adenosyl-L-methionine</name>
        <dbReference type="ChEBI" id="CHEBI:59789"/>
    </ligand>
</feature>
<dbReference type="PROSITE" id="PS51687">
    <property type="entry name" value="SAM_MT_RNA_M5U"/>
    <property type="match status" value="1"/>
</dbReference>
<dbReference type="AlphaFoldDB" id="A0A419T7L1"/>
<dbReference type="FunFam" id="2.40.50.140:FF:000097">
    <property type="entry name" value="23S rRNA (uracil(1939)-C(5))-methyltransferase RlmD"/>
    <property type="match status" value="1"/>
</dbReference>
<evidence type="ECO:0000256" key="1">
    <source>
        <dbReference type="ARBA" id="ARBA00022603"/>
    </source>
</evidence>
<gene>
    <name evidence="7" type="ORF">BET03_09160</name>
</gene>
<evidence type="ECO:0000256" key="2">
    <source>
        <dbReference type="ARBA" id="ARBA00022679"/>
    </source>
</evidence>
<evidence type="ECO:0000259" key="6">
    <source>
        <dbReference type="PROSITE" id="PS50926"/>
    </source>
</evidence>
<keyword evidence="3 4" id="KW-0949">S-adenosyl-L-methionine</keyword>
<dbReference type="PANTHER" id="PTHR11061:SF30">
    <property type="entry name" value="TRNA (URACIL(54)-C(5))-METHYLTRANSFERASE"/>
    <property type="match status" value="1"/>
</dbReference>
<dbReference type="FunFam" id="2.40.50.1070:FF:000003">
    <property type="entry name" value="23S rRNA (Uracil-5-)-methyltransferase RumA"/>
    <property type="match status" value="1"/>
</dbReference>
<dbReference type="InterPro" id="IPR010280">
    <property type="entry name" value="U5_MeTrfase_fam"/>
</dbReference>